<dbReference type="Proteomes" id="UP000054217">
    <property type="component" value="Unassembled WGS sequence"/>
</dbReference>
<dbReference type="PROSITE" id="PS50082">
    <property type="entry name" value="WD_REPEATS_2"/>
    <property type="match status" value="4"/>
</dbReference>
<dbReference type="Gene3D" id="2.130.10.10">
    <property type="entry name" value="YVTN repeat-like/Quinoprotein amine dehydrogenase"/>
    <property type="match status" value="2"/>
</dbReference>
<dbReference type="PANTHER" id="PTHR19848">
    <property type="entry name" value="WD40 REPEAT PROTEIN"/>
    <property type="match status" value="1"/>
</dbReference>
<dbReference type="OrthoDB" id="2645606at2759"/>
<feature type="region of interest" description="Disordered" evidence="4">
    <location>
        <begin position="331"/>
        <end position="353"/>
    </location>
</feature>
<evidence type="ECO:0000313" key="6">
    <source>
        <dbReference type="Proteomes" id="UP000054217"/>
    </source>
</evidence>
<name>A0A0C3IBK0_PISTI</name>
<evidence type="ECO:0000256" key="2">
    <source>
        <dbReference type="ARBA" id="ARBA00022737"/>
    </source>
</evidence>
<keyword evidence="1 3" id="KW-0853">WD repeat</keyword>
<dbReference type="InterPro" id="IPR020472">
    <property type="entry name" value="WD40_PAC1"/>
</dbReference>
<evidence type="ECO:0000256" key="1">
    <source>
        <dbReference type="ARBA" id="ARBA00022574"/>
    </source>
</evidence>
<dbReference type="STRING" id="870435.A0A0C3IBK0"/>
<dbReference type="PRINTS" id="PR00320">
    <property type="entry name" value="GPROTEINBRPT"/>
</dbReference>
<accession>A0A0C3IBK0</accession>
<reference evidence="6" key="2">
    <citation type="submission" date="2015-01" db="EMBL/GenBank/DDBJ databases">
        <title>Evolutionary Origins and Diversification of the Mycorrhizal Mutualists.</title>
        <authorList>
            <consortium name="DOE Joint Genome Institute"/>
            <consortium name="Mycorrhizal Genomics Consortium"/>
            <person name="Kohler A."/>
            <person name="Kuo A."/>
            <person name="Nagy L.G."/>
            <person name="Floudas D."/>
            <person name="Copeland A."/>
            <person name="Barry K.W."/>
            <person name="Cichocki N."/>
            <person name="Veneault-Fourrey C."/>
            <person name="LaButti K."/>
            <person name="Lindquist E.A."/>
            <person name="Lipzen A."/>
            <person name="Lundell T."/>
            <person name="Morin E."/>
            <person name="Murat C."/>
            <person name="Riley R."/>
            <person name="Ohm R."/>
            <person name="Sun H."/>
            <person name="Tunlid A."/>
            <person name="Henrissat B."/>
            <person name="Grigoriev I.V."/>
            <person name="Hibbett D.S."/>
            <person name="Martin F."/>
        </authorList>
    </citation>
    <scope>NUCLEOTIDE SEQUENCE [LARGE SCALE GENOMIC DNA]</scope>
    <source>
        <strain evidence="6">Marx 270</strain>
    </source>
</reference>
<dbReference type="AlphaFoldDB" id="A0A0C3IBK0"/>
<feature type="repeat" description="WD" evidence="3">
    <location>
        <begin position="91"/>
        <end position="132"/>
    </location>
</feature>
<protein>
    <submittedName>
        <fullName evidence="5">Uncharacterized protein</fullName>
    </submittedName>
</protein>
<keyword evidence="2" id="KW-0677">Repeat</keyword>
<dbReference type="PANTHER" id="PTHR19848:SF8">
    <property type="entry name" value="F-BOX AND WD REPEAT DOMAIN CONTAINING 7"/>
    <property type="match status" value="1"/>
</dbReference>
<organism evidence="5 6">
    <name type="scientific">Pisolithus tinctorius Marx 270</name>
    <dbReference type="NCBI Taxonomy" id="870435"/>
    <lineage>
        <taxon>Eukaryota</taxon>
        <taxon>Fungi</taxon>
        <taxon>Dikarya</taxon>
        <taxon>Basidiomycota</taxon>
        <taxon>Agaricomycotina</taxon>
        <taxon>Agaricomycetes</taxon>
        <taxon>Agaricomycetidae</taxon>
        <taxon>Boletales</taxon>
        <taxon>Sclerodermatineae</taxon>
        <taxon>Pisolithaceae</taxon>
        <taxon>Pisolithus</taxon>
    </lineage>
</organism>
<dbReference type="InterPro" id="IPR036322">
    <property type="entry name" value="WD40_repeat_dom_sf"/>
</dbReference>
<feature type="repeat" description="WD" evidence="3">
    <location>
        <begin position="49"/>
        <end position="90"/>
    </location>
</feature>
<dbReference type="InterPro" id="IPR001680">
    <property type="entry name" value="WD40_rpt"/>
</dbReference>
<evidence type="ECO:0000256" key="4">
    <source>
        <dbReference type="SAM" id="MobiDB-lite"/>
    </source>
</evidence>
<keyword evidence="6" id="KW-1185">Reference proteome</keyword>
<dbReference type="HOGENOM" id="CLU_049068_0_0_1"/>
<evidence type="ECO:0000313" key="5">
    <source>
        <dbReference type="EMBL" id="KIN94437.1"/>
    </source>
</evidence>
<sequence length="451" mass="48667">MSDSQVDDIRDNVISVSISPGAKQVAFGAIDGTLTLWDVDRLQRTFPPMMAHQSIINSVHYSTDGCFIVSASDDQTIGLWDAVTGQLRNTFTGHQDGVIIVGYMADARTIVSLSRDGVVFVWKAVTGEVEQQFRVFLDARSLATLSHDGEKLLAAHRSGVTIWSTISMESIKTITLDGPAVLCMALSQDATKVAFGMADNIIYLWDLEKDGMDPPPLEGGKELPVYVAWSPDGRTVSSVAQDATLRVWGVESRTCMTETYRTGGPITYSPGGTFIVCPGSDGFPDTWTVPQTPCYSSTSVLDLPATAVSTHRTTGAAESDTFWIVSGDNPVTNTPHLQRPKKPGDPPGQNIASRPKAFVSKALQRLFSREKESDVIALAKYKNPVVVASGTRRGVPQMGQVTDMLDSRSLDILDGVSDESEVPPEFMSAEPRVLGCSMCHIGGIFLVSLSK</sequence>
<proteinExistence type="predicted"/>
<dbReference type="InParanoid" id="A0A0C3IBK0"/>
<dbReference type="PROSITE" id="PS50294">
    <property type="entry name" value="WD_REPEATS_REGION"/>
    <property type="match status" value="2"/>
</dbReference>
<dbReference type="InterPro" id="IPR015943">
    <property type="entry name" value="WD40/YVTN_repeat-like_dom_sf"/>
</dbReference>
<dbReference type="SMART" id="SM00320">
    <property type="entry name" value="WD40"/>
    <property type="match status" value="6"/>
</dbReference>
<evidence type="ECO:0000256" key="3">
    <source>
        <dbReference type="PROSITE-ProRule" id="PRU00221"/>
    </source>
</evidence>
<dbReference type="EMBL" id="KN832098">
    <property type="protein sequence ID" value="KIN94437.1"/>
    <property type="molecule type" value="Genomic_DNA"/>
</dbReference>
<dbReference type="SUPFAM" id="SSF50978">
    <property type="entry name" value="WD40 repeat-like"/>
    <property type="match status" value="1"/>
</dbReference>
<feature type="repeat" description="WD" evidence="3">
    <location>
        <begin position="227"/>
        <end position="258"/>
    </location>
</feature>
<feature type="repeat" description="WD" evidence="3">
    <location>
        <begin position="6"/>
        <end position="40"/>
    </location>
</feature>
<reference evidence="5 6" key="1">
    <citation type="submission" date="2014-04" db="EMBL/GenBank/DDBJ databases">
        <authorList>
            <consortium name="DOE Joint Genome Institute"/>
            <person name="Kuo A."/>
            <person name="Kohler A."/>
            <person name="Costa M.D."/>
            <person name="Nagy L.G."/>
            <person name="Floudas D."/>
            <person name="Copeland A."/>
            <person name="Barry K.W."/>
            <person name="Cichocki N."/>
            <person name="Veneault-Fourrey C."/>
            <person name="LaButti K."/>
            <person name="Lindquist E.A."/>
            <person name="Lipzen A."/>
            <person name="Lundell T."/>
            <person name="Morin E."/>
            <person name="Murat C."/>
            <person name="Sun H."/>
            <person name="Tunlid A."/>
            <person name="Henrissat B."/>
            <person name="Grigoriev I.V."/>
            <person name="Hibbett D.S."/>
            <person name="Martin F."/>
            <person name="Nordberg H.P."/>
            <person name="Cantor M.N."/>
            <person name="Hua S.X."/>
        </authorList>
    </citation>
    <scope>NUCLEOTIDE SEQUENCE [LARGE SCALE GENOMIC DNA]</scope>
    <source>
        <strain evidence="5 6">Marx 270</strain>
    </source>
</reference>
<gene>
    <name evidence="5" type="ORF">M404DRAFT_383995</name>
</gene>
<dbReference type="Pfam" id="PF00400">
    <property type="entry name" value="WD40"/>
    <property type="match status" value="4"/>
</dbReference>